<gene>
    <name evidence="2" type="ORF">NVS89_01370</name>
</gene>
<protein>
    <submittedName>
        <fullName evidence="2">DUF3280 domain-containing protein</fullName>
    </submittedName>
</protein>
<reference evidence="2" key="1">
    <citation type="submission" date="2022-08" db="EMBL/GenBank/DDBJ databases">
        <authorList>
            <person name="Li F."/>
        </authorList>
    </citation>
    <scope>NUCLEOTIDE SEQUENCE</scope>
    <source>
        <strain evidence="2">MQZ15Z-1</strain>
    </source>
</reference>
<organism evidence="2 3">
    <name type="scientific">Ancylobacter mangrovi</name>
    <dbReference type="NCBI Taxonomy" id="2972472"/>
    <lineage>
        <taxon>Bacteria</taxon>
        <taxon>Pseudomonadati</taxon>
        <taxon>Pseudomonadota</taxon>
        <taxon>Alphaproteobacteria</taxon>
        <taxon>Hyphomicrobiales</taxon>
        <taxon>Xanthobacteraceae</taxon>
        <taxon>Ancylobacter</taxon>
    </lineage>
</organism>
<comment type="caution">
    <text evidence="2">The sequence shown here is derived from an EMBL/GenBank/DDBJ whole genome shotgun (WGS) entry which is preliminary data.</text>
</comment>
<dbReference type="InterPro" id="IPR021698">
    <property type="entry name" value="DUF3280"/>
</dbReference>
<dbReference type="AlphaFoldDB" id="A0A9X2PAD7"/>
<dbReference type="RefSeq" id="WP_258730679.1">
    <property type="nucleotide sequence ID" value="NZ_JANTHZ010000001.1"/>
</dbReference>
<evidence type="ECO:0000313" key="2">
    <source>
        <dbReference type="EMBL" id="MCS0493729.1"/>
    </source>
</evidence>
<keyword evidence="1" id="KW-0732">Signal</keyword>
<feature type="signal peptide" evidence="1">
    <location>
        <begin position="1"/>
        <end position="25"/>
    </location>
</feature>
<proteinExistence type="predicted"/>
<dbReference type="EMBL" id="JANTHZ010000001">
    <property type="protein sequence ID" value="MCS0493729.1"/>
    <property type="molecule type" value="Genomic_DNA"/>
</dbReference>
<dbReference type="Pfam" id="PF11684">
    <property type="entry name" value="DUF3280"/>
    <property type="match status" value="1"/>
</dbReference>
<keyword evidence="3" id="KW-1185">Reference proteome</keyword>
<evidence type="ECO:0000313" key="3">
    <source>
        <dbReference type="Proteomes" id="UP001151088"/>
    </source>
</evidence>
<dbReference type="Proteomes" id="UP001151088">
    <property type="component" value="Unassembled WGS sequence"/>
</dbReference>
<accession>A0A9X2PAD7</accession>
<name>A0A9X2PAD7_9HYPH</name>
<evidence type="ECO:0000256" key="1">
    <source>
        <dbReference type="SAM" id="SignalP"/>
    </source>
</evidence>
<sequence>MLLRPFAVPLLAAAALSLAIPALKAAPSVEAARSVIAIPEIGFSDSSGEARNQQAEHDARRQALTKGLVTELGAEADLASLPLACTEPCPLDAEGVEKLRQRARAEGAEFLLVGKVHKMSTLVMSMRFAVLDTSSGKLVLERLLSFRSDNDEGWRHAGAYVAREVADSFAGEAK</sequence>
<feature type="chain" id="PRO_5040913052" evidence="1">
    <location>
        <begin position="26"/>
        <end position="174"/>
    </location>
</feature>